<keyword evidence="1" id="KW-0732">Signal</keyword>
<feature type="chain" id="PRO_5044743236" description="Secreted protein" evidence="1">
    <location>
        <begin position="22"/>
        <end position="109"/>
    </location>
</feature>
<dbReference type="AlphaFoldDB" id="A0ABD3VME7"/>
<evidence type="ECO:0000256" key="1">
    <source>
        <dbReference type="SAM" id="SignalP"/>
    </source>
</evidence>
<keyword evidence="3" id="KW-1185">Reference proteome</keyword>
<protein>
    <recommendedName>
        <fullName evidence="4">Secreted protein</fullName>
    </recommendedName>
</protein>
<organism evidence="2 3">
    <name type="scientific">Sinanodonta woodiana</name>
    <name type="common">Chinese pond mussel</name>
    <name type="synonym">Anodonta woodiana</name>
    <dbReference type="NCBI Taxonomy" id="1069815"/>
    <lineage>
        <taxon>Eukaryota</taxon>
        <taxon>Metazoa</taxon>
        <taxon>Spiralia</taxon>
        <taxon>Lophotrochozoa</taxon>
        <taxon>Mollusca</taxon>
        <taxon>Bivalvia</taxon>
        <taxon>Autobranchia</taxon>
        <taxon>Heteroconchia</taxon>
        <taxon>Palaeoheterodonta</taxon>
        <taxon>Unionida</taxon>
        <taxon>Unionoidea</taxon>
        <taxon>Unionidae</taxon>
        <taxon>Unioninae</taxon>
        <taxon>Sinanodonta</taxon>
    </lineage>
</organism>
<reference evidence="2 3" key="1">
    <citation type="submission" date="2024-11" db="EMBL/GenBank/DDBJ databases">
        <title>Chromosome-level genome assembly of the freshwater bivalve Anodonta woodiana.</title>
        <authorList>
            <person name="Chen X."/>
        </authorList>
    </citation>
    <scope>NUCLEOTIDE SEQUENCE [LARGE SCALE GENOMIC DNA]</scope>
    <source>
        <strain evidence="2">MN2024</strain>
        <tissue evidence="2">Gills</tissue>
    </source>
</reference>
<accession>A0ABD3VME7</accession>
<evidence type="ECO:0008006" key="4">
    <source>
        <dbReference type="Google" id="ProtNLM"/>
    </source>
</evidence>
<feature type="signal peptide" evidence="1">
    <location>
        <begin position="1"/>
        <end position="21"/>
    </location>
</feature>
<evidence type="ECO:0000313" key="3">
    <source>
        <dbReference type="Proteomes" id="UP001634394"/>
    </source>
</evidence>
<gene>
    <name evidence="2" type="ORF">ACJMK2_008616</name>
</gene>
<evidence type="ECO:0000313" key="2">
    <source>
        <dbReference type="EMBL" id="KAL3862662.1"/>
    </source>
</evidence>
<proteinExistence type="predicted"/>
<comment type="caution">
    <text evidence="2">The sequence shown here is derived from an EMBL/GenBank/DDBJ whole genome shotgun (WGS) entry which is preliminary data.</text>
</comment>
<name>A0ABD3VME7_SINWO</name>
<dbReference type="EMBL" id="JBJQND010000011">
    <property type="protein sequence ID" value="KAL3862662.1"/>
    <property type="molecule type" value="Genomic_DNA"/>
</dbReference>
<dbReference type="Proteomes" id="UP001634394">
    <property type="component" value="Unassembled WGS sequence"/>
</dbReference>
<sequence>MDYTLHLLGMVLLVFCQGMYTEKPFRDLFTAGNTKCRTGMECGYHNDTTNLTIGNIAAVTSANLGEKCIHGATLDPHLRIVLNLVIRRNLDKLVFQILRADFIHMFGLI</sequence>